<organism evidence="1 2">
    <name type="scientific">Elysia crispata</name>
    <name type="common">lettuce slug</name>
    <dbReference type="NCBI Taxonomy" id="231223"/>
    <lineage>
        <taxon>Eukaryota</taxon>
        <taxon>Metazoa</taxon>
        <taxon>Spiralia</taxon>
        <taxon>Lophotrochozoa</taxon>
        <taxon>Mollusca</taxon>
        <taxon>Gastropoda</taxon>
        <taxon>Heterobranchia</taxon>
        <taxon>Euthyneura</taxon>
        <taxon>Panpulmonata</taxon>
        <taxon>Sacoglossa</taxon>
        <taxon>Placobranchoidea</taxon>
        <taxon>Plakobranchidae</taxon>
        <taxon>Elysia</taxon>
    </lineage>
</organism>
<gene>
    <name evidence="1" type="ORF">RRG08_040680</name>
</gene>
<keyword evidence="2" id="KW-1185">Reference proteome</keyword>
<accession>A0AAE1EBE0</accession>
<reference evidence="1" key="1">
    <citation type="journal article" date="2023" name="G3 (Bethesda)">
        <title>A reference genome for the long-term kleptoplast-retaining sea slug Elysia crispata morphotype clarki.</title>
        <authorList>
            <person name="Eastman K.E."/>
            <person name="Pendleton A.L."/>
            <person name="Shaikh M.A."/>
            <person name="Suttiyut T."/>
            <person name="Ogas R."/>
            <person name="Tomko P."/>
            <person name="Gavelis G."/>
            <person name="Widhalm J.R."/>
            <person name="Wisecaver J.H."/>
        </authorList>
    </citation>
    <scope>NUCLEOTIDE SEQUENCE</scope>
    <source>
        <strain evidence="1">ECLA1</strain>
    </source>
</reference>
<evidence type="ECO:0000313" key="1">
    <source>
        <dbReference type="EMBL" id="KAK3800792.1"/>
    </source>
</evidence>
<dbReference type="EMBL" id="JAWDGP010000421">
    <property type="protein sequence ID" value="KAK3800792.1"/>
    <property type="molecule type" value="Genomic_DNA"/>
</dbReference>
<evidence type="ECO:0000313" key="2">
    <source>
        <dbReference type="Proteomes" id="UP001283361"/>
    </source>
</evidence>
<dbReference type="Proteomes" id="UP001283361">
    <property type="component" value="Unassembled WGS sequence"/>
</dbReference>
<name>A0AAE1EBE0_9GAST</name>
<sequence>MQQLCYQLSSVIGSLGPSGVSGYKGIFLAYETQNVRLQQVNDSRFVGMSIYNAAARNQKLPSSSQSPWIRFSTRLTSLITS</sequence>
<proteinExistence type="predicted"/>
<dbReference type="AlphaFoldDB" id="A0AAE1EBE0"/>
<comment type="caution">
    <text evidence="1">The sequence shown here is derived from an EMBL/GenBank/DDBJ whole genome shotgun (WGS) entry which is preliminary data.</text>
</comment>
<protein>
    <submittedName>
        <fullName evidence="1">Uncharacterized protein</fullName>
    </submittedName>
</protein>